<accession>A0A090N9M7</accession>
<dbReference type="InterPro" id="IPR009078">
    <property type="entry name" value="Ferritin-like_SF"/>
</dbReference>
<dbReference type="NCBIfam" id="NF011597">
    <property type="entry name" value="PRK15022.1"/>
    <property type="match status" value="1"/>
</dbReference>
<dbReference type="InterPro" id="IPR012347">
    <property type="entry name" value="Ferritin-like"/>
</dbReference>
<dbReference type="CDD" id="cd01055">
    <property type="entry name" value="Nonheme_Ferritin"/>
    <property type="match status" value="1"/>
</dbReference>
<dbReference type="GO" id="GO:0008199">
    <property type="term" value="F:ferric iron binding"/>
    <property type="evidence" value="ECO:0007669"/>
    <property type="project" value="InterPro"/>
</dbReference>
<dbReference type="FunFam" id="1.20.1260.10:FF:000004">
    <property type="entry name" value="Ferritin"/>
    <property type="match status" value="1"/>
</dbReference>
<comment type="subcellular location">
    <subcellularLocation>
        <location evidence="1">Cytoplasm</location>
    </subcellularLocation>
</comment>
<dbReference type="SMR" id="A0A090N9M7"/>
<dbReference type="InterPro" id="IPR009040">
    <property type="entry name" value="Ferritin-like_diiron"/>
</dbReference>
<name>A0A090N9M7_SHIDY</name>
<dbReference type="PATRIC" id="fig|1401327.3.peg.4271"/>
<protein>
    <recommendedName>
        <fullName evidence="4">Bacterial non-heme ferritin-like protein</fullName>
    </recommendedName>
</protein>
<dbReference type="Pfam" id="PF00210">
    <property type="entry name" value="Ferritin"/>
    <property type="match status" value="1"/>
</dbReference>
<evidence type="ECO:0000256" key="1">
    <source>
        <dbReference type="ARBA" id="ARBA00004496"/>
    </source>
</evidence>
<dbReference type="InterPro" id="IPR041719">
    <property type="entry name" value="Ferritin_prok"/>
</dbReference>
<keyword evidence="3" id="KW-0963">Cytoplasm</keyword>
<dbReference type="Gene3D" id="1.20.1260.10">
    <property type="match status" value="1"/>
</dbReference>
<dbReference type="GO" id="GO:0005737">
    <property type="term" value="C:cytoplasm"/>
    <property type="evidence" value="ECO:0007669"/>
    <property type="project" value="UniProtKB-SubCell"/>
</dbReference>
<dbReference type="Proteomes" id="UP000017944">
    <property type="component" value="Unassembled WGS sequence"/>
</dbReference>
<organism evidence="6 7">
    <name type="scientific">Shigella dysenteriae WRSd3</name>
    <dbReference type="NCBI Taxonomy" id="1401327"/>
    <lineage>
        <taxon>Bacteria</taxon>
        <taxon>Pseudomonadati</taxon>
        <taxon>Pseudomonadota</taxon>
        <taxon>Gammaproteobacteria</taxon>
        <taxon>Enterobacterales</taxon>
        <taxon>Enterobacteriaceae</taxon>
        <taxon>Shigella</taxon>
    </lineage>
</organism>
<feature type="domain" description="Ferritin-like diiron" evidence="5">
    <location>
        <begin position="1"/>
        <end position="145"/>
    </location>
</feature>
<dbReference type="PROSITE" id="PS50905">
    <property type="entry name" value="FERRITIN_LIKE"/>
    <property type="match status" value="1"/>
</dbReference>
<evidence type="ECO:0000313" key="7">
    <source>
        <dbReference type="Proteomes" id="UP000017944"/>
    </source>
</evidence>
<dbReference type="GeneID" id="93776204"/>
<dbReference type="SUPFAM" id="SSF47240">
    <property type="entry name" value="Ferritin-like"/>
    <property type="match status" value="1"/>
</dbReference>
<dbReference type="InterPro" id="IPR008331">
    <property type="entry name" value="Ferritin_DPS_dom"/>
</dbReference>
<gene>
    <name evidence="6" type="ORF">WRSd3_04535</name>
</gene>
<evidence type="ECO:0000256" key="3">
    <source>
        <dbReference type="ARBA" id="ARBA00022490"/>
    </source>
</evidence>
<evidence type="ECO:0000313" key="6">
    <source>
        <dbReference type="EMBL" id="ESU76237.1"/>
    </source>
</evidence>
<dbReference type="AlphaFoldDB" id="A0A090N9M7"/>
<evidence type="ECO:0000256" key="4">
    <source>
        <dbReference type="ARBA" id="ARBA00071284"/>
    </source>
</evidence>
<sequence>MATAGMLLKLNSQMNREFYASNLYLHLSNWCSEQSLNGTATFLRAQAQSNVTQMMRMFNFMKSVGATPIVKAIDVPGEKLNSLEELFQKTMEEYEQRSSTLAQLADEAKELNDDSTVNFLRDLEKEQQHDGLLLQTILDEVRSAKLAGMCPVQTDQHVLNVVSHQLH</sequence>
<reference evidence="6 7" key="1">
    <citation type="submission" date="2013-10" db="EMBL/GenBank/DDBJ databases">
        <title>Draft genomes and the virulence plasmids of Sd1617 vaccine constructs: WRSd3 and WRSd5.</title>
        <authorList>
            <person name="Aksomboon Vongsawan A."/>
            <person name="Venkatesan M.M."/>
            <person name="Vaisvil B."/>
            <person name="Emel G."/>
            <person name="Kepatral V."/>
            <person name="Sethabutr O."/>
            <person name="Serichantalergs O."/>
            <person name="Mason C."/>
        </authorList>
    </citation>
    <scope>NUCLEOTIDE SEQUENCE [LARGE SCALE GENOMIC DNA]</scope>
    <source>
        <strain evidence="6 7">WRSd3</strain>
    </source>
</reference>
<evidence type="ECO:0000256" key="2">
    <source>
        <dbReference type="ARBA" id="ARBA00006950"/>
    </source>
</evidence>
<evidence type="ECO:0000259" key="5">
    <source>
        <dbReference type="PROSITE" id="PS50905"/>
    </source>
</evidence>
<proteinExistence type="inferred from homology"/>
<dbReference type="EMBL" id="AXUT01000706">
    <property type="protein sequence ID" value="ESU76237.1"/>
    <property type="molecule type" value="Genomic_DNA"/>
</dbReference>
<dbReference type="RefSeq" id="WP_000179469.1">
    <property type="nucleotide sequence ID" value="NZ_AXUT01000706.1"/>
</dbReference>
<comment type="caution">
    <text evidence="6">The sequence shown here is derived from an EMBL/GenBank/DDBJ whole genome shotgun (WGS) entry which is preliminary data.</text>
</comment>
<comment type="similarity">
    <text evidence="2">Belongs to the ferritin family. Prokaryotic subfamily.</text>
</comment>